<accession>A3BSH7</accession>
<dbReference type="PANTHER" id="PTHR10121">
    <property type="entry name" value="COATOMER SUBUNIT DELTA"/>
    <property type="match status" value="1"/>
</dbReference>
<sequence>MAAVAGGRARRRRRGSGLAAAGDSNGGGGVDGARARWQRGIATTAAADGRGGGGGGGNGGGDGGRARQRGDDDDTKKYDEIYRIFVNPCSGSMEFVPPADPSMFFPISVGFSTSNTFSDVKVPGIRPLKEGSNPPKYSQRVRLVADNYQVV</sequence>
<keyword evidence="3 5" id="KW-0963">Cytoplasm</keyword>
<comment type="subunit">
    <text evidence="5">Oligomeric complex that consists of at least the alpha, beta, beta', gamma, delta, epsilon and zeta subunits.</text>
</comment>
<reference evidence="8" key="2">
    <citation type="submission" date="2008-12" db="EMBL/GenBank/DDBJ databases">
        <title>Improved gene annotation of the rice (Oryza sativa) genomes.</title>
        <authorList>
            <person name="Wang J."/>
            <person name="Li R."/>
            <person name="Fan W."/>
            <person name="Huang Q."/>
            <person name="Zhang J."/>
            <person name="Zhou Y."/>
            <person name="Hu Y."/>
            <person name="Zi S."/>
            <person name="Li J."/>
            <person name="Ni P."/>
            <person name="Zheng H."/>
            <person name="Zhang Y."/>
            <person name="Zhao M."/>
            <person name="Hao Q."/>
            <person name="McDermott J."/>
            <person name="Samudrala R."/>
            <person name="Kristiansen K."/>
            <person name="Wong G.K.-S."/>
        </authorList>
    </citation>
    <scope>NUCLEOTIDE SEQUENCE</scope>
</reference>
<evidence type="ECO:0000256" key="5">
    <source>
        <dbReference type="RuleBase" id="RU364018"/>
    </source>
</evidence>
<comment type="function">
    <text evidence="5">The coatomer is a cytosolic protein complex that binds to dilysine motifs and reversibly associates with Golgi non-clathrin-coated vesicles, which further mediate biosynthetic protein transport from the ER, via the Golgi up to the trans Golgi network. Coatomer complex is required for budding from Golgi membranes, and is essential for the retrograde Golgi-to-ER transport of dilysine-tagged proteins.</text>
</comment>
<gene>
    <name evidence="8" type="ORF">OsJ_27082</name>
</gene>
<evidence type="ECO:0000256" key="3">
    <source>
        <dbReference type="ARBA" id="ARBA00022490"/>
    </source>
</evidence>
<keyword evidence="2 5" id="KW-0813">Transport</keyword>
<comment type="similarity">
    <text evidence="1 5">Belongs to the adaptor complexes medium subunit family. Delta-COP subfamily.</text>
</comment>
<evidence type="ECO:0000256" key="6">
    <source>
        <dbReference type="RuleBase" id="RU366052"/>
    </source>
</evidence>
<dbReference type="GO" id="GO:0015031">
    <property type="term" value="P:protein transport"/>
    <property type="evidence" value="ECO:0007669"/>
    <property type="project" value="UniProtKB-KW"/>
</dbReference>
<evidence type="ECO:0000256" key="2">
    <source>
        <dbReference type="ARBA" id="ARBA00022448"/>
    </source>
</evidence>
<dbReference type="EMBL" id="CM000145">
    <property type="protein sequence ID" value="EAZ42516.1"/>
    <property type="molecule type" value="Genomic_DNA"/>
</dbReference>
<organism evidence="8">
    <name type="scientific">Oryza sativa subsp. japonica</name>
    <name type="common">Rice</name>
    <dbReference type="NCBI Taxonomy" id="39947"/>
    <lineage>
        <taxon>Eukaryota</taxon>
        <taxon>Viridiplantae</taxon>
        <taxon>Streptophyta</taxon>
        <taxon>Embryophyta</taxon>
        <taxon>Tracheophyta</taxon>
        <taxon>Spermatophyta</taxon>
        <taxon>Magnoliopsida</taxon>
        <taxon>Liliopsida</taxon>
        <taxon>Poales</taxon>
        <taxon>Poaceae</taxon>
        <taxon>BOP clade</taxon>
        <taxon>Oryzoideae</taxon>
        <taxon>Oryzeae</taxon>
        <taxon>Oryzinae</taxon>
        <taxon>Oryza</taxon>
        <taxon>Oryza sativa</taxon>
    </lineage>
</organism>
<keyword evidence="5" id="KW-0931">ER-Golgi transport</keyword>
<keyword evidence="4 5" id="KW-0653">Protein transport</keyword>
<dbReference type="AlphaFoldDB" id="A3BSH7"/>
<dbReference type="GO" id="GO:0006890">
    <property type="term" value="P:retrograde vesicle-mediated transport, Golgi to endoplasmic reticulum"/>
    <property type="evidence" value="ECO:0007669"/>
    <property type="project" value="UniProtKB-UniRule"/>
</dbReference>
<evidence type="ECO:0000256" key="7">
    <source>
        <dbReference type="SAM" id="MobiDB-lite"/>
    </source>
</evidence>
<keyword evidence="5" id="KW-0333">Golgi apparatus</keyword>
<feature type="region of interest" description="Disordered" evidence="7">
    <location>
        <begin position="1"/>
        <end position="75"/>
    </location>
</feature>
<dbReference type="InterPro" id="IPR027059">
    <property type="entry name" value="Coatomer_dsu"/>
</dbReference>
<proteinExistence type="inferred from homology"/>
<keyword evidence="5" id="KW-0472">Membrane</keyword>
<evidence type="ECO:0000256" key="1">
    <source>
        <dbReference type="ARBA" id="ARBA00010516"/>
    </source>
</evidence>
<evidence type="ECO:0000313" key="8">
    <source>
        <dbReference type="EMBL" id="EAZ42516.1"/>
    </source>
</evidence>
<dbReference type="GO" id="GO:0030126">
    <property type="term" value="C:COPI vesicle coat"/>
    <property type="evidence" value="ECO:0007669"/>
    <property type="project" value="UniProtKB-UniRule"/>
</dbReference>
<dbReference type="PANTHER" id="PTHR10121:SF0">
    <property type="entry name" value="COATOMER SUBUNIT DELTA"/>
    <property type="match status" value="1"/>
</dbReference>
<dbReference type="Proteomes" id="UP000007752">
    <property type="component" value="Chromosome 8"/>
</dbReference>
<dbReference type="GO" id="GO:0000139">
    <property type="term" value="C:Golgi membrane"/>
    <property type="evidence" value="ECO:0007669"/>
    <property type="project" value="UniProtKB-SubCell"/>
</dbReference>
<reference evidence="8" key="1">
    <citation type="journal article" date="2005" name="PLoS Biol.">
        <title>The genomes of Oryza sativa: a history of duplications.</title>
        <authorList>
            <person name="Yu J."/>
            <person name="Wang J."/>
            <person name="Lin W."/>
            <person name="Li S."/>
            <person name="Li H."/>
            <person name="Zhou J."/>
            <person name="Ni P."/>
            <person name="Dong W."/>
            <person name="Hu S."/>
            <person name="Zeng C."/>
            <person name="Zhang J."/>
            <person name="Zhang Y."/>
            <person name="Li R."/>
            <person name="Xu Z."/>
            <person name="Li S."/>
            <person name="Li X."/>
            <person name="Zheng H."/>
            <person name="Cong L."/>
            <person name="Lin L."/>
            <person name="Yin J."/>
            <person name="Geng J."/>
            <person name="Li G."/>
            <person name="Shi J."/>
            <person name="Liu J."/>
            <person name="Lv H."/>
            <person name="Li J."/>
            <person name="Wang J."/>
            <person name="Deng Y."/>
            <person name="Ran L."/>
            <person name="Shi X."/>
            <person name="Wang X."/>
            <person name="Wu Q."/>
            <person name="Li C."/>
            <person name="Ren X."/>
            <person name="Wang J."/>
            <person name="Wang X."/>
            <person name="Li D."/>
            <person name="Liu D."/>
            <person name="Zhang X."/>
            <person name="Ji Z."/>
            <person name="Zhao W."/>
            <person name="Sun Y."/>
            <person name="Zhang Z."/>
            <person name="Bao J."/>
            <person name="Han Y."/>
            <person name="Dong L."/>
            <person name="Ji J."/>
            <person name="Chen P."/>
            <person name="Wu S."/>
            <person name="Liu J."/>
            <person name="Xiao Y."/>
            <person name="Bu D."/>
            <person name="Tan J."/>
            <person name="Yang L."/>
            <person name="Ye C."/>
            <person name="Zhang J."/>
            <person name="Xu J."/>
            <person name="Zhou Y."/>
            <person name="Yu Y."/>
            <person name="Zhang B."/>
            <person name="Zhuang S."/>
            <person name="Wei H."/>
            <person name="Liu B."/>
            <person name="Lei M."/>
            <person name="Yu H."/>
            <person name="Li Y."/>
            <person name="Xu H."/>
            <person name="Wei S."/>
            <person name="He X."/>
            <person name="Fang L."/>
            <person name="Zhang Z."/>
            <person name="Zhang Y."/>
            <person name="Huang X."/>
            <person name="Su Z."/>
            <person name="Tong W."/>
            <person name="Li J."/>
            <person name="Tong Z."/>
            <person name="Li S."/>
            <person name="Ye J."/>
            <person name="Wang L."/>
            <person name="Fang L."/>
            <person name="Lei T."/>
            <person name="Chen C."/>
            <person name="Chen H."/>
            <person name="Xu Z."/>
            <person name="Li H."/>
            <person name="Huang H."/>
            <person name="Zhang F."/>
            <person name="Xu H."/>
            <person name="Li N."/>
            <person name="Zhao C."/>
            <person name="Li S."/>
            <person name="Dong L."/>
            <person name="Huang Y."/>
            <person name="Li L."/>
            <person name="Xi Y."/>
            <person name="Qi Q."/>
            <person name="Li W."/>
            <person name="Zhang B."/>
            <person name="Hu W."/>
            <person name="Zhang Y."/>
            <person name="Tian X."/>
            <person name="Jiao Y."/>
            <person name="Liang X."/>
            <person name="Jin J."/>
            <person name="Gao L."/>
            <person name="Zheng W."/>
            <person name="Hao B."/>
            <person name="Liu S."/>
            <person name="Wang W."/>
            <person name="Yuan L."/>
            <person name="Cao M."/>
            <person name="McDermott J."/>
            <person name="Samudrala R."/>
            <person name="Wang J."/>
            <person name="Wong G.K."/>
            <person name="Yang H."/>
        </authorList>
    </citation>
    <scope>NUCLEOTIDE SEQUENCE [LARGE SCALE GENOMIC DNA]</scope>
</reference>
<feature type="compositionally biased region" description="Gly residues" evidence="7">
    <location>
        <begin position="49"/>
        <end position="63"/>
    </location>
</feature>
<protein>
    <recommendedName>
        <fullName evidence="5">Coatomer subunit delta</fullName>
    </recommendedName>
</protein>
<name>A3BSH7_ORYSJ</name>
<feature type="compositionally biased region" description="Basic and acidic residues" evidence="7">
    <location>
        <begin position="64"/>
        <end position="75"/>
    </location>
</feature>
<evidence type="ECO:0000256" key="4">
    <source>
        <dbReference type="ARBA" id="ARBA00022927"/>
    </source>
</evidence>
<keyword evidence="5" id="KW-0968">Cytoplasmic vesicle</keyword>
<comment type="subcellular location">
    <subcellularLocation>
        <location evidence="5 6">Cytoplasm</location>
    </subcellularLocation>
    <subcellularLocation>
        <location evidence="5 6">Cytoplasmic vesicle</location>
        <location evidence="5 6">COPI-coated vesicle membrane</location>
        <topology evidence="5 6">Peripheral membrane protein</topology>
        <orientation evidence="5 6">Cytoplasmic side</orientation>
    </subcellularLocation>
    <subcellularLocation>
        <location evidence="5 6">Golgi apparatus membrane</location>
        <topology evidence="5 6">Peripheral membrane protein</topology>
        <orientation evidence="5 6">Cytoplasmic side</orientation>
    </subcellularLocation>
</comment>